<sequence length="71" mass="8351">MNFKSRMGLQTRKNGKARSLQSTNRKTEETVSHLSTCMSAVLGEIFVHQFKIRRERNQEWALNMRNKLRGI</sequence>
<feature type="region of interest" description="Disordered" evidence="1">
    <location>
        <begin position="1"/>
        <end position="31"/>
    </location>
</feature>
<gene>
    <name evidence="2" type="ORF">KC19_VG109600</name>
</gene>
<evidence type="ECO:0000313" key="2">
    <source>
        <dbReference type="EMBL" id="KAG0572604.1"/>
    </source>
</evidence>
<dbReference type="Proteomes" id="UP000822688">
    <property type="component" value="Chromosome V"/>
</dbReference>
<accession>A0A8T0HP03</accession>
<reference evidence="2" key="1">
    <citation type="submission" date="2020-06" db="EMBL/GenBank/DDBJ databases">
        <title>WGS assembly of Ceratodon purpureus strain R40.</title>
        <authorList>
            <person name="Carey S.B."/>
            <person name="Jenkins J."/>
            <person name="Shu S."/>
            <person name="Lovell J.T."/>
            <person name="Sreedasyam A."/>
            <person name="Maumus F."/>
            <person name="Tiley G.P."/>
            <person name="Fernandez-Pozo N."/>
            <person name="Barry K."/>
            <person name="Chen C."/>
            <person name="Wang M."/>
            <person name="Lipzen A."/>
            <person name="Daum C."/>
            <person name="Saski C.A."/>
            <person name="Payton A.C."/>
            <person name="Mcbreen J.C."/>
            <person name="Conrad R.E."/>
            <person name="Kollar L.M."/>
            <person name="Olsson S."/>
            <person name="Huttunen S."/>
            <person name="Landis J.B."/>
            <person name="Wickett N.J."/>
            <person name="Johnson M.G."/>
            <person name="Rensing S.A."/>
            <person name="Grimwood J."/>
            <person name="Schmutz J."/>
            <person name="Mcdaniel S.F."/>
        </authorList>
    </citation>
    <scope>NUCLEOTIDE SEQUENCE</scope>
    <source>
        <strain evidence="2">R40</strain>
    </source>
</reference>
<name>A0A8T0HP03_CERPU</name>
<organism evidence="2 3">
    <name type="scientific">Ceratodon purpureus</name>
    <name type="common">Fire moss</name>
    <name type="synonym">Dicranum purpureum</name>
    <dbReference type="NCBI Taxonomy" id="3225"/>
    <lineage>
        <taxon>Eukaryota</taxon>
        <taxon>Viridiplantae</taxon>
        <taxon>Streptophyta</taxon>
        <taxon>Embryophyta</taxon>
        <taxon>Bryophyta</taxon>
        <taxon>Bryophytina</taxon>
        <taxon>Bryopsida</taxon>
        <taxon>Dicranidae</taxon>
        <taxon>Pseudoditrichales</taxon>
        <taxon>Ditrichaceae</taxon>
        <taxon>Ceratodon</taxon>
    </lineage>
</organism>
<evidence type="ECO:0000256" key="1">
    <source>
        <dbReference type="SAM" id="MobiDB-lite"/>
    </source>
</evidence>
<proteinExistence type="predicted"/>
<comment type="caution">
    <text evidence="2">The sequence shown here is derived from an EMBL/GenBank/DDBJ whole genome shotgun (WGS) entry which is preliminary data.</text>
</comment>
<dbReference type="EMBL" id="CM026426">
    <property type="protein sequence ID" value="KAG0572604.1"/>
    <property type="molecule type" value="Genomic_DNA"/>
</dbReference>
<dbReference type="AlphaFoldDB" id="A0A8T0HP03"/>
<evidence type="ECO:0000313" key="3">
    <source>
        <dbReference type="Proteomes" id="UP000822688"/>
    </source>
</evidence>
<keyword evidence="3" id="KW-1185">Reference proteome</keyword>
<protein>
    <submittedName>
        <fullName evidence="2">Uncharacterized protein</fullName>
    </submittedName>
</protein>